<proteinExistence type="predicted"/>
<dbReference type="InterPro" id="IPR016039">
    <property type="entry name" value="Thiolase-like"/>
</dbReference>
<dbReference type="PANTHER" id="PTHR42870">
    <property type="entry name" value="ACETYL-COA C-ACETYLTRANSFERASE"/>
    <property type="match status" value="1"/>
</dbReference>
<dbReference type="Gene3D" id="3.40.47.10">
    <property type="match status" value="1"/>
</dbReference>
<protein>
    <submittedName>
        <fullName evidence="2">Thiolase</fullName>
    </submittedName>
</protein>
<accession>A0ABT5WUM0</accession>
<dbReference type="SUPFAM" id="SSF53901">
    <property type="entry name" value="Thiolase-like"/>
    <property type="match status" value="2"/>
</dbReference>
<dbReference type="PANTHER" id="PTHR42870:SF1">
    <property type="entry name" value="NON-SPECIFIC LIPID-TRANSFER PROTEIN-LIKE 2"/>
    <property type="match status" value="1"/>
</dbReference>
<dbReference type="PIRSF" id="PIRSF000429">
    <property type="entry name" value="Ac-CoA_Ac_transf"/>
    <property type="match status" value="1"/>
</dbReference>
<feature type="domain" description="Thiolase C-terminal" evidence="1">
    <location>
        <begin position="260"/>
        <end position="377"/>
    </location>
</feature>
<evidence type="ECO:0000313" key="2">
    <source>
        <dbReference type="EMBL" id="MDE8653567.1"/>
    </source>
</evidence>
<keyword evidence="3" id="KW-1185">Reference proteome</keyword>
<organism evidence="2 3">
    <name type="scientific">Novosphingobium album</name>
    <name type="common">ex Liu et al. 2023</name>
    <dbReference type="NCBI Taxonomy" id="3031130"/>
    <lineage>
        <taxon>Bacteria</taxon>
        <taxon>Pseudomonadati</taxon>
        <taxon>Pseudomonadota</taxon>
        <taxon>Alphaproteobacteria</taxon>
        <taxon>Sphingomonadales</taxon>
        <taxon>Sphingomonadaceae</taxon>
        <taxon>Novosphingobium</taxon>
    </lineage>
</organism>
<evidence type="ECO:0000259" key="1">
    <source>
        <dbReference type="Pfam" id="PF22691"/>
    </source>
</evidence>
<name>A0ABT5WUM0_9SPHN</name>
<dbReference type="EMBL" id="JARESE010000062">
    <property type="protein sequence ID" value="MDE8653567.1"/>
    <property type="molecule type" value="Genomic_DNA"/>
</dbReference>
<comment type="caution">
    <text evidence="2">The sequence shown here is derived from an EMBL/GenBank/DDBJ whole genome shotgun (WGS) entry which is preliminary data.</text>
</comment>
<gene>
    <name evidence="2" type="ORF">PYV00_17850</name>
</gene>
<dbReference type="Pfam" id="PF22691">
    <property type="entry name" value="Thiolase_C_1"/>
    <property type="match status" value="1"/>
</dbReference>
<evidence type="ECO:0000313" key="3">
    <source>
        <dbReference type="Proteomes" id="UP001216253"/>
    </source>
</evidence>
<dbReference type="CDD" id="cd00829">
    <property type="entry name" value="SCP-x_thiolase"/>
    <property type="match status" value="1"/>
</dbReference>
<dbReference type="InterPro" id="IPR055140">
    <property type="entry name" value="Thiolase_C_2"/>
</dbReference>
<dbReference type="InterPro" id="IPR002155">
    <property type="entry name" value="Thiolase"/>
</dbReference>
<reference evidence="2 3" key="1">
    <citation type="submission" date="2023-03" db="EMBL/GenBank/DDBJ databases">
        <title>NovoSphingobium album sp. nov. isolated from polycyclic aromatic hydrocarbons- and heavy-metal polluted soil.</title>
        <authorList>
            <person name="Liu Z."/>
            <person name="Wang K."/>
        </authorList>
    </citation>
    <scope>NUCLEOTIDE SEQUENCE [LARGE SCALE GENOMIC DNA]</scope>
    <source>
        <strain evidence="2 3">H3SJ31-1</strain>
    </source>
</reference>
<dbReference type="Proteomes" id="UP001216253">
    <property type="component" value="Unassembled WGS sequence"/>
</dbReference>
<dbReference type="RefSeq" id="WP_275229648.1">
    <property type="nucleotide sequence ID" value="NZ_JARESE010000062.1"/>
</dbReference>
<sequence length="387" mass="40248">MHTSAIVGIGATPYYRRGASLPQTPRDMACDAIMAAAADAGIPVTAIDGFAYFSNYGGGIETGGLMEALGIPEVGFSATTTGGGGGSAGAIGLAQAAIVNGDSRYVAVVQSLQQAKNRLGAAFARMPPTPENSFYRSAGVAAPGQFAAFIARRHIHKFGTRREAFAEVAISTRQNAVTNPAALMRDPLTLDDYFASPMLADPLCKLDFCLESDGAVAILLARADEARDMAQKPVYVAAAKHGGDRDWGRGFMWGNMPDESFSSSGMRSIARRLYAAAGMGPEDIDVALLYDHFTAFVVMQLEDFGFCPIGEGGPFVEQGAIRLAGGSIPVNPHGGNLSEAYIIGITHVAEAVRQIRGTAANQVKDAATALVTGGPGPMPLSALLLTA</sequence>